<proteinExistence type="predicted"/>
<reference evidence="1" key="2">
    <citation type="journal article" date="2022" name="Microb. Genom.">
        <title>A chromosome-scale genome assembly of the tomato pathogen Cladosporium fulvum reveals a compartmentalized genome architecture and the presence of a dispensable chromosome.</title>
        <authorList>
            <person name="Zaccaron A.Z."/>
            <person name="Chen L.H."/>
            <person name="Samaras A."/>
            <person name="Stergiopoulos I."/>
        </authorList>
    </citation>
    <scope>NUCLEOTIDE SEQUENCE</scope>
    <source>
        <strain evidence="1">Race5_Kim</strain>
    </source>
</reference>
<dbReference type="KEGG" id="ffu:CLAFUR5_04291"/>
<protein>
    <submittedName>
        <fullName evidence="1">Uncharacterized protein</fullName>
    </submittedName>
</protein>
<reference evidence="1" key="1">
    <citation type="submission" date="2021-12" db="EMBL/GenBank/DDBJ databases">
        <authorList>
            <person name="Zaccaron A."/>
            <person name="Stergiopoulos I."/>
        </authorList>
    </citation>
    <scope>NUCLEOTIDE SEQUENCE</scope>
    <source>
        <strain evidence="1">Race5_Kim</strain>
    </source>
</reference>
<name>A0A9Q8LEI7_PASFU</name>
<evidence type="ECO:0000313" key="2">
    <source>
        <dbReference type="Proteomes" id="UP000756132"/>
    </source>
</evidence>
<keyword evidence="2" id="KW-1185">Reference proteome</keyword>
<dbReference type="EMBL" id="CP090166">
    <property type="protein sequence ID" value="UJO15927.1"/>
    <property type="molecule type" value="Genomic_DNA"/>
</dbReference>
<dbReference type="OrthoDB" id="654211at2759"/>
<accession>A0A9Q8LEI7</accession>
<organism evidence="1 2">
    <name type="scientific">Passalora fulva</name>
    <name type="common">Tomato leaf mold</name>
    <name type="synonym">Cladosporium fulvum</name>
    <dbReference type="NCBI Taxonomy" id="5499"/>
    <lineage>
        <taxon>Eukaryota</taxon>
        <taxon>Fungi</taxon>
        <taxon>Dikarya</taxon>
        <taxon>Ascomycota</taxon>
        <taxon>Pezizomycotina</taxon>
        <taxon>Dothideomycetes</taxon>
        <taxon>Dothideomycetidae</taxon>
        <taxon>Mycosphaerellales</taxon>
        <taxon>Mycosphaerellaceae</taxon>
        <taxon>Fulvia</taxon>
    </lineage>
</organism>
<sequence>MVIIGASVSPQSSDREDARTWFEVVEEMVFQDDDFCYDGYSPFYIVCLYQNWDGTDPSKRRIRRFRFSTMVAVARDIADSDLFVSVLAGHSFRYLNNLPPRLAIKEMQMQFATNEGAFQADSATMCFNYLASGATAQVGMMSTLCEKFCEGQLELQHQIVLVDMGPLNLFVVSSQLFGHDIEMTPVRHALRNWIKVWNLYQDGYCYLYRHVPLVGHSLTSDNMWKRLGFLRYAPEYWQLAQFLVERISTASATREQALADRAAASTTCQQSPPSLLKQYDDTSMRQVNDLIVEFQQVWR</sequence>
<evidence type="ECO:0000313" key="1">
    <source>
        <dbReference type="EMBL" id="UJO15927.1"/>
    </source>
</evidence>
<gene>
    <name evidence="1" type="ORF">CLAFUR5_04291</name>
</gene>
<dbReference type="AlphaFoldDB" id="A0A9Q8LEI7"/>
<dbReference type="GeneID" id="71984169"/>
<dbReference type="RefSeq" id="XP_047760293.1">
    <property type="nucleotide sequence ID" value="XM_047903439.1"/>
</dbReference>
<dbReference type="Proteomes" id="UP000756132">
    <property type="component" value="Chromosome 4"/>
</dbReference>